<feature type="domain" description="Nitroreductase" evidence="6">
    <location>
        <begin position="75"/>
        <end position="266"/>
    </location>
</feature>
<comment type="cofactor">
    <cofactor evidence="1">
        <name>FMN</name>
        <dbReference type="ChEBI" id="CHEBI:58210"/>
    </cofactor>
</comment>
<protein>
    <submittedName>
        <fullName evidence="7">Malonic semialdehyde reductase RutE</fullName>
        <ecNumber evidence="7">1.1.1.298</ecNumber>
    </submittedName>
</protein>
<keyword evidence="4" id="KW-0288">FMN</keyword>
<accession>A0ABM8SQP2</accession>
<evidence type="ECO:0000256" key="5">
    <source>
        <dbReference type="ARBA" id="ARBA00023002"/>
    </source>
</evidence>
<name>A0ABM8SQP2_9BURK</name>
<evidence type="ECO:0000313" key="8">
    <source>
        <dbReference type="Proteomes" id="UP000673821"/>
    </source>
</evidence>
<comment type="similarity">
    <text evidence="2">Belongs to the nitroreductase family.</text>
</comment>
<dbReference type="PANTHER" id="PTHR43673:SF2">
    <property type="entry name" value="NITROREDUCTASE"/>
    <property type="match status" value="1"/>
</dbReference>
<dbReference type="InterPro" id="IPR029479">
    <property type="entry name" value="Nitroreductase"/>
</dbReference>
<gene>
    <name evidence="7" type="primary">rutE_4</name>
    <name evidence="7" type="ORF">R69776_06381</name>
</gene>
<keyword evidence="3" id="KW-0285">Flavoprotein</keyword>
<reference evidence="7 8" key="1">
    <citation type="submission" date="2021-02" db="EMBL/GenBank/DDBJ databases">
        <authorList>
            <person name="Vanwijnsberghe S."/>
        </authorList>
    </citation>
    <scope>NUCLEOTIDE SEQUENCE [LARGE SCALE GENOMIC DNA]</scope>
    <source>
        <strain evidence="7 8">R-69776</strain>
    </source>
</reference>
<dbReference type="EC" id="1.1.1.298" evidence="7"/>
<organism evidence="7 8">
    <name type="scientific">Paraburkholderia nemoris</name>
    <dbReference type="NCBI Taxonomy" id="2793076"/>
    <lineage>
        <taxon>Bacteria</taxon>
        <taxon>Pseudomonadati</taxon>
        <taxon>Pseudomonadota</taxon>
        <taxon>Betaproteobacteria</taxon>
        <taxon>Burkholderiales</taxon>
        <taxon>Burkholderiaceae</taxon>
        <taxon>Paraburkholderia</taxon>
    </lineage>
</organism>
<evidence type="ECO:0000256" key="3">
    <source>
        <dbReference type="ARBA" id="ARBA00022630"/>
    </source>
</evidence>
<dbReference type="CDD" id="cd02136">
    <property type="entry name" value="PnbA_NfnB-like"/>
    <property type="match status" value="1"/>
</dbReference>
<dbReference type="PANTHER" id="PTHR43673">
    <property type="entry name" value="NAD(P)H NITROREDUCTASE YDGI-RELATED"/>
    <property type="match status" value="1"/>
</dbReference>
<dbReference type="SUPFAM" id="SSF55469">
    <property type="entry name" value="FMN-dependent nitroreductase-like"/>
    <property type="match status" value="1"/>
</dbReference>
<dbReference type="Gene3D" id="3.40.109.10">
    <property type="entry name" value="NADH Oxidase"/>
    <property type="match status" value="1"/>
</dbReference>
<proteinExistence type="inferred from homology"/>
<comment type="caution">
    <text evidence="7">The sequence shown here is derived from an EMBL/GenBank/DDBJ whole genome shotgun (WGS) entry which is preliminary data.</text>
</comment>
<dbReference type="InterPro" id="IPR000415">
    <property type="entry name" value="Nitroreductase-like"/>
</dbReference>
<sequence length="292" mass="32881">MSRFRAARGADISAICSFVAEIFANNAARMGVTLNKRYMIQCSATFNPGIEMDRLSPLPLNSFADVNRAVDWALVTRRSVRAFLPTPVPREQIESILDVARFSATGVNIQPWHVHVVTGAMKSRLSAAINEINDDPVRSSDLDEPYDYYPREWIAPYVDRRREVGWNLYGLLGIEKGDKERMHVQHGRNYSFFDAPVGLFFTVDRIMREGSLLDTGMFLQSVMIAARARGLDTCPQAAFNKFHRVIANELSIPDNHMLVCGMSLGYADPNCIENTLVTERSAVGDFTTFYQE</sequence>
<evidence type="ECO:0000256" key="1">
    <source>
        <dbReference type="ARBA" id="ARBA00001917"/>
    </source>
</evidence>
<dbReference type="Proteomes" id="UP000673821">
    <property type="component" value="Unassembled WGS sequence"/>
</dbReference>
<dbReference type="GO" id="GO:0035527">
    <property type="term" value="F:3-hydroxypropionate dehydrogenase (NADP+) activity"/>
    <property type="evidence" value="ECO:0007669"/>
    <property type="project" value="UniProtKB-EC"/>
</dbReference>
<evidence type="ECO:0000259" key="6">
    <source>
        <dbReference type="Pfam" id="PF00881"/>
    </source>
</evidence>
<evidence type="ECO:0000256" key="2">
    <source>
        <dbReference type="ARBA" id="ARBA00007118"/>
    </source>
</evidence>
<evidence type="ECO:0000256" key="4">
    <source>
        <dbReference type="ARBA" id="ARBA00022643"/>
    </source>
</evidence>
<dbReference type="Pfam" id="PF00881">
    <property type="entry name" value="Nitroreductase"/>
    <property type="match status" value="1"/>
</dbReference>
<evidence type="ECO:0000313" key="7">
    <source>
        <dbReference type="EMBL" id="CAE6826174.1"/>
    </source>
</evidence>
<keyword evidence="8" id="KW-1185">Reference proteome</keyword>
<dbReference type="EMBL" id="CAJNBH010000024">
    <property type="protein sequence ID" value="CAE6826174.1"/>
    <property type="molecule type" value="Genomic_DNA"/>
</dbReference>
<keyword evidence="5 7" id="KW-0560">Oxidoreductase</keyword>